<protein>
    <recommendedName>
        <fullName evidence="1">DUF2760 domain-containing protein</fullName>
    </recommendedName>
</protein>
<dbReference type="Pfam" id="PF10816">
    <property type="entry name" value="DUF2760"/>
    <property type="match status" value="1"/>
</dbReference>
<accession>A0A517NDU2</accession>
<evidence type="ECO:0000313" key="2">
    <source>
        <dbReference type="EMBL" id="QDT05299.1"/>
    </source>
</evidence>
<dbReference type="EMBL" id="CP036525">
    <property type="protein sequence ID" value="QDT05299.1"/>
    <property type="molecule type" value="Genomic_DNA"/>
</dbReference>
<gene>
    <name evidence="2" type="ORF">K227x_36990</name>
</gene>
<evidence type="ECO:0000313" key="3">
    <source>
        <dbReference type="Proteomes" id="UP000318538"/>
    </source>
</evidence>
<sequence>MGIGTALKAFSAALFNQEKSAMIEQILSGQPAAPAQRPAIEAAQTLAPQTSAPQPKAPAKPARDSAVTLLATLQRESRLVDLLQEDLAQYSDAQVGAAARPCLQQCSGVLKRLFDIQPLVDGGEGTVVDVPSDSSPIRYQWVGEGTSGSAKLIHQGWRAAKVELPQWTGTDADANVIAPAQVQSQ</sequence>
<keyword evidence="3" id="KW-1185">Reference proteome</keyword>
<dbReference type="OrthoDB" id="21395at2"/>
<dbReference type="KEGG" id="rlc:K227x_36990"/>
<name>A0A517NDU2_9BACT</name>
<dbReference type="AlphaFoldDB" id="A0A517NDU2"/>
<organism evidence="2 3">
    <name type="scientific">Rubripirellula lacrimiformis</name>
    <dbReference type="NCBI Taxonomy" id="1930273"/>
    <lineage>
        <taxon>Bacteria</taxon>
        <taxon>Pseudomonadati</taxon>
        <taxon>Planctomycetota</taxon>
        <taxon>Planctomycetia</taxon>
        <taxon>Pirellulales</taxon>
        <taxon>Pirellulaceae</taxon>
        <taxon>Rubripirellula</taxon>
    </lineage>
</organism>
<feature type="domain" description="DUF2760" evidence="1">
    <location>
        <begin position="64"/>
        <end position="182"/>
    </location>
</feature>
<dbReference type="InterPro" id="IPR021212">
    <property type="entry name" value="DUF2760"/>
</dbReference>
<evidence type="ECO:0000259" key="1">
    <source>
        <dbReference type="Pfam" id="PF10816"/>
    </source>
</evidence>
<dbReference type="RefSeq" id="WP_145171343.1">
    <property type="nucleotide sequence ID" value="NZ_CP036525.1"/>
</dbReference>
<dbReference type="Proteomes" id="UP000318538">
    <property type="component" value="Chromosome"/>
</dbReference>
<proteinExistence type="predicted"/>
<reference evidence="2 3" key="1">
    <citation type="submission" date="2019-02" db="EMBL/GenBank/DDBJ databases">
        <title>Deep-cultivation of Planctomycetes and their phenomic and genomic characterization uncovers novel biology.</title>
        <authorList>
            <person name="Wiegand S."/>
            <person name="Jogler M."/>
            <person name="Boedeker C."/>
            <person name="Pinto D."/>
            <person name="Vollmers J."/>
            <person name="Rivas-Marin E."/>
            <person name="Kohn T."/>
            <person name="Peeters S.H."/>
            <person name="Heuer A."/>
            <person name="Rast P."/>
            <person name="Oberbeckmann S."/>
            <person name="Bunk B."/>
            <person name="Jeske O."/>
            <person name="Meyerdierks A."/>
            <person name="Storesund J.E."/>
            <person name="Kallscheuer N."/>
            <person name="Luecker S."/>
            <person name="Lage O.M."/>
            <person name="Pohl T."/>
            <person name="Merkel B.J."/>
            <person name="Hornburger P."/>
            <person name="Mueller R.-W."/>
            <person name="Bruemmer F."/>
            <person name="Labrenz M."/>
            <person name="Spormann A.M."/>
            <person name="Op den Camp H."/>
            <person name="Overmann J."/>
            <person name="Amann R."/>
            <person name="Jetten M.S.M."/>
            <person name="Mascher T."/>
            <person name="Medema M.H."/>
            <person name="Devos D.P."/>
            <person name="Kaster A.-K."/>
            <person name="Ovreas L."/>
            <person name="Rohde M."/>
            <person name="Galperin M.Y."/>
            <person name="Jogler C."/>
        </authorList>
    </citation>
    <scope>NUCLEOTIDE SEQUENCE [LARGE SCALE GENOMIC DNA]</scope>
    <source>
        <strain evidence="2 3">K22_7</strain>
    </source>
</reference>